<gene>
    <name evidence="1" type="ORF">Dthio_PD3518</name>
</gene>
<reference evidence="1" key="1">
    <citation type="submission" date="2010-05" db="EMBL/GenBank/DDBJ databases">
        <title>The draft genome of Desulfonatronospira thiodismutans ASO3-1.</title>
        <authorList>
            <consortium name="US DOE Joint Genome Institute (JGI-PGF)"/>
            <person name="Lucas S."/>
            <person name="Copeland A."/>
            <person name="Lapidus A."/>
            <person name="Cheng J.-F."/>
            <person name="Bruce D."/>
            <person name="Goodwin L."/>
            <person name="Pitluck S."/>
            <person name="Chertkov O."/>
            <person name="Brettin T."/>
            <person name="Detter J.C."/>
            <person name="Han C."/>
            <person name="Land M.L."/>
            <person name="Hauser L."/>
            <person name="Kyrpides N."/>
            <person name="Mikhailova N."/>
            <person name="Muyzer G."/>
            <person name="Woyke T."/>
        </authorList>
    </citation>
    <scope>NUCLEOTIDE SEQUENCE [LARGE SCALE GENOMIC DNA]</scope>
    <source>
        <strain evidence="1">ASO3-1</strain>
    </source>
</reference>
<dbReference type="Proteomes" id="UP000005496">
    <property type="component" value="Unassembled WGS sequence"/>
</dbReference>
<name>D6SN11_9BACT</name>
<proteinExistence type="predicted"/>
<dbReference type="RefSeq" id="WP_008869200.1">
    <property type="nucleotide sequence ID" value="NZ_ACJN02000001.1"/>
</dbReference>
<protein>
    <submittedName>
        <fullName evidence="1">Uncharacterized protein</fullName>
    </submittedName>
</protein>
<organism evidence="1 2">
    <name type="scientific">Desulfonatronospira thiodismutans ASO3-1</name>
    <dbReference type="NCBI Taxonomy" id="555779"/>
    <lineage>
        <taxon>Bacteria</taxon>
        <taxon>Pseudomonadati</taxon>
        <taxon>Thermodesulfobacteriota</taxon>
        <taxon>Desulfovibrionia</taxon>
        <taxon>Desulfovibrionales</taxon>
        <taxon>Desulfonatronovibrionaceae</taxon>
        <taxon>Desulfonatronospira</taxon>
    </lineage>
</organism>
<dbReference type="EMBL" id="ACJN02000001">
    <property type="protein sequence ID" value="EFI36072.1"/>
    <property type="molecule type" value="Genomic_DNA"/>
</dbReference>
<dbReference type="AlphaFoldDB" id="D6SN11"/>
<evidence type="ECO:0000313" key="1">
    <source>
        <dbReference type="EMBL" id="EFI36072.1"/>
    </source>
</evidence>
<sequence>MKAIEMETFIHEDGKLPAEFREAFGHKARVIILLKDDTGQEEQIRQDSALFEHSVYHENDDPAIALISGPDDYSVRAEEILSGGLREHSGWTVKEPKNDHDS</sequence>
<accession>D6SN11</accession>
<evidence type="ECO:0000313" key="2">
    <source>
        <dbReference type="Proteomes" id="UP000005496"/>
    </source>
</evidence>
<keyword evidence="2" id="KW-1185">Reference proteome</keyword>
<comment type="caution">
    <text evidence="1">The sequence shown here is derived from an EMBL/GenBank/DDBJ whole genome shotgun (WGS) entry which is preliminary data.</text>
</comment>